<feature type="transmembrane region" description="Helical" evidence="1">
    <location>
        <begin position="301"/>
        <end position="318"/>
    </location>
</feature>
<feature type="transmembrane region" description="Helical" evidence="1">
    <location>
        <begin position="325"/>
        <end position="352"/>
    </location>
</feature>
<dbReference type="AlphaFoldDB" id="A0A849HGR7"/>
<reference evidence="3 4" key="1">
    <citation type="submission" date="2020-04" db="EMBL/GenBank/DDBJ databases">
        <title>Knoellia sp. isolate from air conditioner.</title>
        <authorList>
            <person name="Chea S."/>
            <person name="Kim D.-U."/>
        </authorList>
    </citation>
    <scope>NUCLEOTIDE SEQUENCE [LARGE SCALE GENOMIC DNA]</scope>
    <source>
        <strain evidence="3 4">DB2414S</strain>
    </source>
</reference>
<keyword evidence="1" id="KW-1133">Transmembrane helix</keyword>
<keyword evidence="1" id="KW-0812">Transmembrane</keyword>
<dbReference type="InterPro" id="IPR012429">
    <property type="entry name" value="HGSNAT_cat"/>
</dbReference>
<evidence type="ECO:0000259" key="2">
    <source>
        <dbReference type="Pfam" id="PF07786"/>
    </source>
</evidence>
<organism evidence="3 4">
    <name type="scientific">Knoellia koreensis</name>
    <dbReference type="NCBI Taxonomy" id="2730921"/>
    <lineage>
        <taxon>Bacteria</taxon>
        <taxon>Bacillati</taxon>
        <taxon>Actinomycetota</taxon>
        <taxon>Actinomycetes</taxon>
        <taxon>Micrococcales</taxon>
        <taxon>Intrasporangiaceae</taxon>
        <taxon>Knoellia</taxon>
    </lineage>
</organism>
<name>A0A849HGR7_9MICO</name>
<keyword evidence="1" id="KW-0472">Membrane</keyword>
<evidence type="ECO:0000313" key="3">
    <source>
        <dbReference type="EMBL" id="NNM45823.1"/>
    </source>
</evidence>
<feature type="transmembrane region" description="Helical" evidence="1">
    <location>
        <begin position="87"/>
        <end position="107"/>
    </location>
</feature>
<protein>
    <submittedName>
        <fullName evidence="3">DUF1624 domain-containing protein</fullName>
    </submittedName>
</protein>
<comment type="caution">
    <text evidence="3">The sequence shown here is derived from an EMBL/GenBank/DDBJ whole genome shotgun (WGS) entry which is preliminary data.</text>
</comment>
<sequence>MADAAAPPRPLIPEVPPRRIVGVDVARALALVGMMATHIVPGRVGNDVTVVQQLAGGRASALFAVLAGVSVALVTGRATPLRGRERYAASVRLVVRALLVFGLGLLLGALPTWIAVILSYYGVLFLLALPFLGFGARALAVLAAGWALVAPVVSQLLRPHLLAHTTGSPSPSDLAHPLDLLSQLLFVGYYPAFTWVAYLLAGMALGRLDLRRRGTDLALLVGGCALAVTSTVASRILLSGSGARTALATTYPDAANPDPTLLSDPGALDATLTEGLHGTTPTGSWWWLATVAPHSGTPLDLAQTIGSALAVLGLCLLLTRIGRNLWAAVFGAGAMTLTLYSLHVAVMAQGYWPHWERPEDYPKQVVLVLAVGAFFALVPLKGPLETVVARLAQVAGSAVVGQPSTRVPDPSQQASHR</sequence>
<feature type="transmembrane region" description="Helical" evidence="1">
    <location>
        <begin position="181"/>
        <end position="205"/>
    </location>
</feature>
<feature type="transmembrane region" description="Helical" evidence="1">
    <location>
        <begin position="59"/>
        <end position="75"/>
    </location>
</feature>
<keyword evidence="4" id="KW-1185">Reference proteome</keyword>
<accession>A0A849HGR7</accession>
<dbReference type="Pfam" id="PF07786">
    <property type="entry name" value="HGSNAT_cat"/>
    <property type="match status" value="1"/>
</dbReference>
<gene>
    <name evidence="3" type="ORF">HJG52_07360</name>
</gene>
<dbReference type="EMBL" id="JABEPQ010000001">
    <property type="protein sequence ID" value="NNM45823.1"/>
    <property type="molecule type" value="Genomic_DNA"/>
</dbReference>
<feature type="transmembrane region" description="Helical" evidence="1">
    <location>
        <begin position="139"/>
        <end position="161"/>
    </location>
</feature>
<feature type="domain" description="Heparan-alpha-glucosaminide N-acetyltransferase catalytic" evidence="2">
    <location>
        <begin position="19"/>
        <end position="212"/>
    </location>
</feature>
<evidence type="ECO:0000256" key="1">
    <source>
        <dbReference type="SAM" id="Phobius"/>
    </source>
</evidence>
<dbReference type="RefSeq" id="WP_171242803.1">
    <property type="nucleotide sequence ID" value="NZ_JABEPQ010000001.1"/>
</dbReference>
<dbReference type="Proteomes" id="UP000588586">
    <property type="component" value="Unassembled WGS sequence"/>
</dbReference>
<evidence type="ECO:0000313" key="4">
    <source>
        <dbReference type="Proteomes" id="UP000588586"/>
    </source>
</evidence>
<feature type="transmembrane region" description="Helical" evidence="1">
    <location>
        <begin position="217"/>
        <end position="238"/>
    </location>
</feature>
<proteinExistence type="predicted"/>
<feature type="transmembrane region" description="Helical" evidence="1">
    <location>
        <begin position="364"/>
        <end position="380"/>
    </location>
</feature>
<feature type="transmembrane region" description="Helical" evidence="1">
    <location>
        <begin position="113"/>
        <end position="132"/>
    </location>
</feature>